<keyword evidence="4" id="KW-1185">Reference proteome</keyword>
<dbReference type="AlphaFoldDB" id="A0A133UYL7"/>
<keyword evidence="2" id="KW-1133">Transmembrane helix</keyword>
<keyword evidence="2" id="KW-0472">Membrane</keyword>
<protein>
    <recommendedName>
        <fullName evidence="5">DUF4064 domain-containing protein</fullName>
    </recommendedName>
</protein>
<comment type="caution">
    <text evidence="3">The sequence shown here is derived from an EMBL/GenBank/DDBJ whole genome shotgun (WGS) entry which is preliminary data.</text>
</comment>
<proteinExistence type="predicted"/>
<feature type="region of interest" description="Disordered" evidence="1">
    <location>
        <begin position="103"/>
        <end position="122"/>
    </location>
</feature>
<gene>
    <name evidence="3" type="ORF">AKJ40_03530</name>
</gene>
<keyword evidence="2" id="KW-0812">Transmembrane</keyword>
<organism evidence="3 4">
    <name type="scientific">candidate division MSBL1 archaeon SCGC-AAA259M10</name>
    <dbReference type="NCBI Taxonomy" id="1698270"/>
    <lineage>
        <taxon>Archaea</taxon>
        <taxon>Methanobacteriati</taxon>
        <taxon>Methanobacteriota</taxon>
        <taxon>candidate division MSBL1</taxon>
    </lineage>
</organism>
<sequence length="122" mass="12505">MDREFWLGLIGGIFGILGAIAAIIVGAAGEALTGSSEGLYAQGAVAMIFSIVGIVAPAILDKKKWVGVLMIISGIIVLIAISLFGVLTVILFVIGGAVALKNRGTEDRRQSSTTSRSSSDGL</sequence>
<feature type="transmembrane region" description="Helical" evidence="2">
    <location>
        <begin position="6"/>
        <end position="27"/>
    </location>
</feature>
<accession>A0A133UYL7</accession>
<name>A0A133UYL7_9EURY</name>
<feature type="compositionally biased region" description="Low complexity" evidence="1">
    <location>
        <begin position="111"/>
        <end position="122"/>
    </location>
</feature>
<dbReference type="Proteomes" id="UP000070341">
    <property type="component" value="Unassembled WGS sequence"/>
</dbReference>
<reference evidence="3 4" key="1">
    <citation type="journal article" date="2016" name="Sci. Rep.">
        <title>Metabolic traits of an uncultured archaeal lineage -MSBL1- from brine pools of the Red Sea.</title>
        <authorList>
            <person name="Mwirichia R."/>
            <person name="Alam I."/>
            <person name="Rashid M."/>
            <person name="Vinu M."/>
            <person name="Ba-Alawi W."/>
            <person name="Anthony Kamau A."/>
            <person name="Kamanda Ngugi D."/>
            <person name="Goker M."/>
            <person name="Klenk H.P."/>
            <person name="Bajic V."/>
            <person name="Stingl U."/>
        </authorList>
    </citation>
    <scope>NUCLEOTIDE SEQUENCE [LARGE SCALE GENOMIC DNA]</scope>
    <source>
        <strain evidence="3">SCGC-AAA259M10</strain>
    </source>
</reference>
<dbReference type="EMBL" id="LHXU01000060">
    <property type="protein sequence ID" value="KXA99275.1"/>
    <property type="molecule type" value="Genomic_DNA"/>
</dbReference>
<evidence type="ECO:0000313" key="3">
    <source>
        <dbReference type="EMBL" id="KXA99275.1"/>
    </source>
</evidence>
<feature type="transmembrane region" description="Helical" evidence="2">
    <location>
        <begin position="39"/>
        <end position="60"/>
    </location>
</feature>
<evidence type="ECO:0008006" key="5">
    <source>
        <dbReference type="Google" id="ProtNLM"/>
    </source>
</evidence>
<evidence type="ECO:0000256" key="1">
    <source>
        <dbReference type="SAM" id="MobiDB-lite"/>
    </source>
</evidence>
<evidence type="ECO:0000256" key="2">
    <source>
        <dbReference type="SAM" id="Phobius"/>
    </source>
</evidence>
<feature type="transmembrane region" description="Helical" evidence="2">
    <location>
        <begin position="66"/>
        <end position="99"/>
    </location>
</feature>
<evidence type="ECO:0000313" key="4">
    <source>
        <dbReference type="Proteomes" id="UP000070341"/>
    </source>
</evidence>